<dbReference type="PANTHER" id="PTHR33164:SF43">
    <property type="entry name" value="HTH-TYPE TRANSCRIPTIONAL REPRESSOR YETL"/>
    <property type="match status" value="1"/>
</dbReference>
<accession>A0ABP9U817</accession>
<keyword evidence="3" id="KW-1185">Reference proteome</keyword>
<comment type="caution">
    <text evidence="2">The sequence shown here is derived from an EMBL/GenBank/DDBJ whole genome shotgun (WGS) entry which is preliminary data.</text>
</comment>
<dbReference type="InterPro" id="IPR039422">
    <property type="entry name" value="MarR/SlyA-like"/>
</dbReference>
<name>A0ABP9U817_9MICO</name>
<dbReference type="Proteomes" id="UP001498935">
    <property type="component" value="Unassembled WGS sequence"/>
</dbReference>
<evidence type="ECO:0000313" key="2">
    <source>
        <dbReference type="EMBL" id="GAA5341776.1"/>
    </source>
</evidence>
<dbReference type="PRINTS" id="PR00598">
    <property type="entry name" value="HTHMARR"/>
</dbReference>
<dbReference type="Gene3D" id="1.10.10.10">
    <property type="entry name" value="Winged helix-like DNA-binding domain superfamily/Winged helix DNA-binding domain"/>
    <property type="match status" value="1"/>
</dbReference>
<dbReference type="SMART" id="SM00347">
    <property type="entry name" value="HTH_MARR"/>
    <property type="match status" value="1"/>
</dbReference>
<evidence type="ECO:0000313" key="3">
    <source>
        <dbReference type="Proteomes" id="UP001498935"/>
    </source>
</evidence>
<reference evidence="2 3" key="1">
    <citation type="submission" date="2024-02" db="EMBL/GenBank/DDBJ databases">
        <title>Characterization of antibiotic resistant novel bacterial strains and their environmental applications.</title>
        <authorList>
            <person name="Manzoor S."/>
            <person name="Abbas S."/>
            <person name="Arshad M."/>
            <person name="Li W.J."/>
            <person name="Ahmed I."/>
        </authorList>
    </citation>
    <scope>NUCLEOTIDE SEQUENCE [LARGE SCALE GENOMIC DNA]</scope>
    <source>
        <strain evidence="2 3">KACC 15558</strain>
    </source>
</reference>
<dbReference type="EMBL" id="BAABNP010000012">
    <property type="protein sequence ID" value="GAA5341776.1"/>
    <property type="molecule type" value="Genomic_DNA"/>
</dbReference>
<dbReference type="RefSeq" id="WP_425286522.1">
    <property type="nucleotide sequence ID" value="NZ_BAABBK010000013.1"/>
</dbReference>
<dbReference type="SUPFAM" id="SSF46785">
    <property type="entry name" value="Winged helix' DNA-binding domain"/>
    <property type="match status" value="1"/>
</dbReference>
<organism evidence="2 3">
    <name type="scientific">Brevibacterium ammoniilyticum</name>
    <dbReference type="NCBI Taxonomy" id="1046555"/>
    <lineage>
        <taxon>Bacteria</taxon>
        <taxon>Bacillati</taxon>
        <taxon>Actinomycetota</taxon>
        <taxon>Actinomycetes</taxon>
        <taxon>Micrococcales</taxon>
        <taxon>Brevibacteriaceae</taxon>
        <taxon>Brevibacterium</taxon>
    </lineage>
</organism>
<dbReference type="InterPro" id="IPR000835">
    <property type="entry name" value="HTH_MarR-typ"/>
</dbReference>
<dbReference type="InterPro" id="IPR036390">
    <property type="entry name" value="WH_DNA-bd_sf"/>
</dbReference>
<dbReference type="PANTHER" id="PTHR33164">
    <property type="entry name" value="TRANSCRIPTIONAL REGULATOR, MARR FAMILY"/>
    <property type="match status" value="1"/>
</dbReference>
<protein>
    <recommendedName>
        <fullName evidence="1">HTH marR-type domain-containing protein</fullName>
    </recommendedName>
</protein>
<proteinExistence type="predicted"/>
<sequence length="148" mass="16462">MSELPNSDAPSVPQALGRLRIALNESFSRASRAEGLTPQQAELLCWSFQPHSISELAELMRCERSNVSHLVNRAAARHLLTRSADSEDARVSRVRLTDQGQRVATQFIHRLESLTAPMRSEWSTEQSEAASVLLTEIAESLESQPHES</sequence>
<gene>
    <name evidence="2" type="ORF">KACC15558_28170</name>
</gene>
<dbReference type="PROSITE" id="PS50995">
    <property type="entry name" value="HTH_MARR_2"/>
    <property type="match status" value="1"/>
</dbReference>
<dbReference type="Pfam" id="PF01047">
    <property type="entry name" value="MarR"/>
    <property type="match status" value="1"/>
</dbReference>
<evidence type="ECO:0000259" key="1">
    <source>
        <dbReference type="PROSITE" id="PS50995"/>
    </source>
</evidence>
<feature type="domain" description="HTH marR-type" evidence="1">
    <location>
        <begin position="9"/>
        <end position="139"/>
    </location>
</feature>
<dbReference type="InterPro" id="IPR036388">
    <property type="entry name" value="WH-like_DNA-bd_sf"/>
</dbReference>